<keyword evidence="4" id="KW-1185">Reference proteome</keyword>
<comment type="caution">
    <text evidence="3">The sequence shown here is derived from an EMBL/GenBank/DDBJ whole genome shotgun (WGS) entry which is preliminary data.</text>
</comment>
<sequence length="272" mass="31385">MVTQNFLYDAMLIIYALSLLFYFSDFVDRNRRAKQMGTGLLIFVWVLQTVFLVHRIWSHLDMTTLSLFENLLLFSWLLVTISLVASRFFRIEFFVFIVNVVGFAVLALNLFDIGSGVSLDRWEIVRKLLYAHISLMICAYAALTINAIFSGMYLFLHRRLKGKQWTQSVRRLPSLEMIDRFMCRCALIGTPLLMMSLAIAVTSILTEGRYGLLLDLKVLASLLALGLYIGTILQRYWFGGPSWKTARWNLFSFAVMLLNLFLNHASSFHSWS</sequence>
<feature type="transmembrane region" description="Helical" evidence="1">
    <location>
        <begin position="36"/>
        <end position="57"/>
    </location>
</feature>
<reference evidence="3 4" key="1">
    <citation type="submission" date="2024-09" db="EMBL/GenBank/DDBJ databases">
        <authorList>
            <person name="Sun Q."/>
            <person name="Mori K."/>
        </authorList>
    </citation>
    <scope>NUCLEOTIDE SEQUENCE [LARGE SCALE GENOMIC DNA]</scope>
    <source>
        <strain evidence="3 4">CCM 4839</strain>
    </source>
</reference>
<dbReference type="Proteomes" id="UP001589818">
    <property type="component" value="Unassembled WGS sequence"/>
</dbReference>
<feature type="transmembrane region" description="Helical" evidence="1">
    <location>
        <begin position="181"/>
        <end position="206"/>
    </location>
</feature>
<feature type="domain" description="Cytochrome c assembly protein" evidence="2">
    <location>
        <begin position="66"/>
        <end position="262"/>
    </location>
</feature>
<dbReference type="PANTHER" id="PTHR38034:SF1">
    <property type="entry name" value="INNER MEMBRANE PROTEIN YPJD"/>
    <property type="match status" value="1"/>
</dbReference>
<feature type="transmembrane region" description="Helical" evidence="1">
    <location>
        <begin position="63"/>
        <end position="86"/>
    </location>
</feature>
<dbReference type="EMBL" id="JBHLVF010000023">
    <property type="protein sequence ID" value="MFC0392755.1"/>
    <property type="molecule type" value="Genomic_DNA"/>
</dbReference>
<accession>A0ABV6JD30</accession>
<evidence type="ECO:0000313" key="3">
    <source>
        <dbReference type="EMBL" id="MFC0392755.1"/>
    </source>
</evidence>
<feature type="transmembrane region" description="Helical" evidence="1">
    <location>
        <begin position="131"/>
        <end position="156"/>
    </location>
</feature>
<dbReference type="InterPro" id="IPR052372">
    <property type="entry name" value="YpjD/HemX"/>
</dbReference>
<feature type="transmembrane region" description="Helical" evidence="1">
    <location>
        <begin position="6"/>
        <end position="24"/>
    </location>
</feature>
<keyword evidence="1" id="KW-1133">Transmembrane helix</keyword>
<dbReference type="RefSeq" id="WP_204818811.1">
    <property type="nucleotide sequence ID" value="NZ_JANHOF010000005.1"/>
</dbReference>
<evidence type="ECO:0000256" key="1">
    <source>
        <dbReference type="SAM" id="Phobius"/>
    </source>
</evidence>
<dbReference type="Pfam" id="PF01578">
    <property type="entry name" value="Cytochrom_C_asm"/>
    <property type="match status" value="1"/>
</dbReference>
<feature type="transmembrane region" description="Helical" evidence="1">
    <location>
        <begin position="218"/>
        <end position="238"/>
    </location>
</feature>
<dbReference type="InterPro" id="IPR002541">
    <property type="entry name" value="Cyt_c_assembly"/>
</dbReference>
<evidence type="ECO:0000259" key="2">
    <source>
        <dbReference type="Pfam" id="PF01578"/>
    </source>
</evidence>
<feature type="transmembrane region" description="Helical" evidence="1">
    <location>
        <begin position="250"/>
        <end position="271"/>
    </location>
</feature>
<keyword evidence="1" id="KW-0472">Membrane</keyword>
<evidence type="ECO:0000313" key="4">
    <source>
        <dbReference type="Proteomes" id="UP001589818"/>
    </source>
</evidence>
<dbReference type="PANTHER" id="PTHR38034">
    <property type="entry name" value="INNER MEMBRANE PROTEIN YPJD"/>
    <property type="match status" value="1"/>
</dbReference>
<keyword evidence="1" id="KW-0812">Transmembrane</keyword>
<proteinExistence type="predicted"/>
<gene>
    <name evidence="3" type="ORF">ACFFJ8_15390</name>
</gene>
<name>A0ABV6JD30_9BACL</name>
<protein>
    <submittedName>
        <fullName evidence="3">Inner membrane protein YpjD</fullName>
    </submittedName>
</protein>
<feature type="transmembrane region" description="Helical" evidence="1">
    <location>
        <begin position="93"/>
        <end position="111"/>
    </location>
</feature>
<organism evidence="3 4">
    <name type="scientific">Paenibacillus mendelii</name>
    <dbReference type="NCBI Taxonomy" id="206163"/>
    <lineage>
        <taxon>Bacteria</taxon>
        <taxon>Bacillati</taxon>
        <taxon>Bacillota</taxon>
        <taxon>Bacilli</taxon>
        <taxon>Bacillales</taxon>
        <taxon>Paenibacillaceae</taxon>
        <taxon>Paenibacillus</taxon>
    </lineage>
</organism>